<feature type="compositionally biased region" description="Low complexity" evidence="8">
    <location>
        <begin position="76"/>
        <end position="85"/>
    </location>
</feature>
<accession>A0A915EL24</accession>
<evidence type="ECO:0000256" key="8">
    <source>
        <dbReference type="SAM" id="MobiDB-lite"/>
    </source>
</evidence>
<dbReference type="GO" id="GO:0000786">
    <property type="term" value="C:nucleosome"/>
    <property type="evidence" value="ECO:0007669"/>
    <property type="project" value="InterPro"/>
</dbReference>
<dbReference type="InterPro" id="IPR036388">
    <property type="entry name" value="WH-like_DNA-bd_sf"/>
</dbReference>
<dbReference type="PRINTS" id="PR00624">
    <property type="entry name" value="HISTONEH5"/>
</dbReference>
<dbReference type="InterPro" id="IPR005818">
    <property type="entry name" value="Histone_H1/H5_H15"/>
</dbReference>
<proteinExistence type="inferred from homology"/>
<name>A0A915EL24_9BILA</name>
<evidence type="ECO:0000313" key="10">
    <source>
        <dbReference type="Proteomes" id="UP000887574"/>
    </source>
</evidence>
<feature type="compositionally biased region" description="Low complexity" evidence="8">
    <location>
        <begin position="105"/>
        <end position="118"/>
    </location>
</feature>
<evidence type="ECO:0000259" key="9">
    <source>
        <dbReference type="PROSITE" id="PS51504"/>
    </source>
</evidence>
<dbReference type="SUPFAM" id="SSF46785">
    <property type="entry name" value="Winged helix' DNA-binding domain"/>
    <property type="match status" value="1"/>
</dbReference>
<keyword evidence="10" id="KW-1185">Reference proteome</keyword>
<dbReference type="PANTHER" id="PTHR11467">
    <property type="entry name" value="HISTONE H1"/>
    <property type="match status" value="1"/>
</dbReference>
<evidence type="ECO:0000256" key="2">
    <source>
        <dbReference type="ARBA" id="ARBA00004286"/>
    </source>
</evidence>
<keyword evidence="4" id="KW-0007">Acetylation</keyword>
<dbReference type="WBParaSite" id="jg6509">
    <property type="protein sequence ID" value="jg6509"/>
    <property type="gene ID" value="jg6509"/>
</dbReference>
<evidence type="ECO:0000256" key="6">
    <source>
        <dbReference type="ARBA" id="ARBA00023242"/>
    </source>
</evidence>
<dbReference type="GO" id="GO:0006334">
    <property type="term" value="P:nucleosome assembly"/>
    <property type="evidence" value="ECO:0007669"/>
    <property type="project" value="InterPro"/>
</dbReference>
<comment type="similarity">
    <text evidence="7">Belongs to the histone H1/H5 family.</text>
</comment>
<dbReference type="InterPro" id="IPR005819">
    <property type="entry name" value="H1/H5"/>
</dbReference>
<keyword evidence="5 7" id="KW-0238">DNA-binding</keyword>
<dbReference type="PROSITE" id="PS51504">
    <property type="entry name" value="H15"/>
    <property type="match status" value="1"/>
</dbReference>
<evidence type="ECO:0000313" key="11">
    <source>
        <dbReference type="WBParaSite" id="jg6509"/>
    </source>
</evidence>
<evidence type="ECO:0000256" key="4">
    <source>
        <dbReference type="ARBA" id="ARBA00022990"/>
    </source>
</evidence>
<reference evidence="11" key="1">
    <citation type="submission" date="2022-11" db="UniProtKB">
        <authorList>
            <consortium name="WormBaseParasite"/>
        </authorList>
    </citation>
    <scope>IDENTIFICATION</scope>
</reference>
<dbReference type="AlphaFoldDB" id="A0A915EL24"/>
<evidence type="ECO:0000256" key="5">
    <source>
        <dbReference type="ARBA" id="ARBA00023125"/>
    </source>
</evidence>
<keyword evidence="3 7" id="KW-0158">Chromosome</keyword>
<dbReference type="Gene3D" id="1.10.10.10">
    <property type="entry name" value="Winged helix-like DNA-binding domain superfamily/Winged helix DNA-binding domain"/>
    <property type="match status" value="1"/>
</dbReference>
<dbReference type="InterPro" id="IPR036390">
    <property type="entry name" value="WH_DNA-bd_sf"/>
</dbReference>
<dbReference type="GO" id="GO:0031492">
    <property type="term" value="F:nucleosomal DNA binding"/>
    <property type="evidence" value="ECO:0007669"/>
    <property type="project" value="TreeGrafter"/>
</dbReference>
<dbReference type="GO" id="GO:0030527">
    <property type="term" value="F:structural constituent of chromatin"/>
    <property type="evidence" value="ECO:0007669"/>
    <property type="project" value="InterPro"/>
</dbReference>
<feature type="compositionally biased region" description="Basic residues" evidence="8">
    <location>
        <begin position="90"/>
        <end position="104"/>
    </location>
</feature>
<sequence>MVVTAIESLEGGKKGSSNQAITKYVTENFDVASNVKIHINNALKKGVEDKLLVQIHGVGASGSFRLATSSKKRSKSVTTVQASDDAPPPKKVKSPAKQAKKAKSPAKSAAKKAQSPTAKGKKGADAAAKKVTKKAVPAKLKASLRRLPKLRSQRPLLRSLLSPRLRLFRRRLPLSKNKNFECSKILVNIMFRVTVQFTLLCHPKARSGLSYTRQ</sequence>
<dbReference type="CDD" id="cd00073">
    <property type="entry name" value="H15"/>
    <property type="match status" value="1"/>
</dbReference>
<feature type="domain" description="H15" evidence="9">
    <location>
        <begin position="1"/>
        <end position="68"/>
    </location>
</feature>
<organism evidence="10 11">
    <name type="scientific">Ditylenchus dipsaci</name>
    <dbReference type="NCBI Taxonomy" id="166011"/>
    <lineage>
        <taxon>Eukaryota</taxon>
        <taxon>Metazoa</taxon>
        <taxon>Ecdysozoa</taxon>
        <taxon>Nematoda</taxon>
        <taxon>Chromadorea</taxon>
        <taxon>Rhabditida</taxon>
        <taxon>Tylenchina</taxon>
        <taxon>Tylenchomorpha</taxon>
        <taxon>Sphaerularioidea</taxon>
        <taxon>Anguinidae</taxon>
        <taxon>Anguininae</taxon>
        <taxon>Ditylenchus</taxon>
    </lineage>
</organism>
<protein>
    <submittedName>
        <fullName evidence="11">H15 domain-containing protein</fullName>
    </submittedName>
</protein>
<feature type="region of interest" description="Disordered" evidence="8">
    <location>
        <begin position="66"/>
        <end position="132"/>
    </location>
</feature>
<dbReference type="GO" id="GO:0003690">
    <property type="term" value="F:double-stranded DNA binding"/>
    <property type="evidence" value="ECO:0007669"/>
    <property type="project" value="TreeGrafter"/>
</dbReference>
<dbReference type="GO" id="GO:0030261">
    <property type="term" value="P:chromosome condensation"/>
    <property type="evidence" value="ECO:0007669"/>
    <property type="project" value="TreeGrafter"/>
</dbReference>
<comment type="subcellular location">
    <subcellularLocation>
        <location evidence="2">Chromosome</location>
    </subcellularLocation>
    <subcellularLocation>
        <location evidence="1 7">Nucleus</location>
    </subcellularLocation>
</comment>
<keyword evidence="6 7" id="KW-0539">Nucleus</keyword>
<dbReference type="SMART" id="SM00526">
    <property type="entry name" value="H15"/>
    <property type="match status" value="1"/>
</dbReference>
<dbReference type="Proteomes" id="UP000887574">
    <property type="component" value="Unplaced"/>
</dbReference>
<evidence type="ECO:0000256" key="1">
    <source>
        <dbReference type="ARBA" id="ARBA00004123"/>
    </source>
</evidence>
<dbReference type="PANTHER" id="PTHR11467:SF36">
    <property type="entry name" value="HISTONE 24-RELATED"/>
    <property type="match status" value="1"/>
</dbReference>
<dbReference type="Pfam" id="PF00538">
    <property type="entry name" value="Linker_histone"/>
    <property type="match status" value="1"/>
</dbReference>
<dbReference type="GO" id="GO:0005634">
    <property type="term" value="C:nucleus"/>
    <property type="evidence" value="ECO:0007669"/>
    <property type="project" value="UniProtKB-SubCell"/>
</dbReference>
<dbReference type="GO" id="GO:0045910">
    <property type="term" value="P:negative regulation of DNA recombination"/>
    <property type="evidence" value="ECO:0007669"/>
    <property type="project" value="TreeGrafter"/>
</dbReference>
<evidence type="ECO:0000256" key="7">
    <source>
        <dbReference type="RuleBase" id="RU003894"/>
    </source>
</evidence>
<evidence type="ECO:0000256" key="3">
    <source>
        <dbReference type="ARBA" id="ARBA00022454"/>
    </source>
</evidence>